<proteinExistence type="inferred from homology"/>
<dbReference type="SUPFAM" id="SSF52467">
    <property type="entry name" value="DHS-like NAD/FAD-binding domain"/>
    <property type="match status" value="1"/>
</dbReference>
<comment type="similarity">
    <text evidence="1">Belongs to the ETF alpha-subunit/FixB family.</text>
</comment>
<reference evidence="4 5" key="1">
    <citation type="submission" date="2024-11" db="EMBL/GenBank/DDBJ databases">
        <authorList>
            <person name="Kaparullina E.N."/>
            <person name="Delegan Y.A."/>
            <person name="Doronina N.V."/>
        </authorList>
    </citation>
    <scope>NUCLEOTIDE SEQUENCE [LARGE SCALE GENOMIC DNA]</scope>
    <source>
        <strain evidence="4 5">7sh_L</strain>
    </source>
</reference>
<organism evidence="4 5">
    <name type="scientific">Methylobacillus methanolivorans</name>
    <dbReference type="NCBI Taxonomy" id="1848927"/>
    <lineage>
        <taxon>Bacteria</taxon>
        <taxon>Pseudomonadati</taxon>
        <taxon>Pseudomonadota</taxon>
        <taxon>Betaproteobacteria</taxon>
        <taxon>Nitrosomonadales</taxon>
        <taxon>Methylophilaceae</taxon>
        <taxon>Methylobacillus</taxon>
    </lineage>
</organism>
<sequence>MSILILAEHDGKHIKQSTRQAVTAAGAWQLPIHLLVIGANTADIAAQAAGIAGVAKVLQADADHFAHPLAEDVAALLVQLGKDYKAILSAHTAFSKSVLPRVAALLDVGMVSDAISITAPATYVRPIYAGNVLATVESSDAIQVVTIRATSFVAAADGGNAEVAATAVPAPTGLSRWIKEDKNVSDRPELSSARVVVSGGRSLAERFNELLEPLAHRFGGALGATRAAVDAGFAPNDIQVGQTGTIVAPELYFAIGISGAMQHLAGMKDSKIIVAINHDPDAPIFQYADYGLVANLFDAVPELTTALNQ</sequence>
<dbReference type="RefSeq" id="WP_400880619.1">
    <property type="nucleotide sequence ID" value="NZ_JBIWXY010000001.1"/>
</dbReference>
<evidence type="ECO:0000256" key="2">
    <source>
        <dbReference type="ARBA" id="ARBA00022982"/>
    </source>
</evidence>
<dbReference type="InterPro" id="IPR014730">
    <property type="entry name" value="ETF_a/b_N"/>
</dbReference>
<dbReference type="Pfam" id="PF00766">
    <property type="entry name" value="ETF_alpha"/>
    <property type="match status" value="1"/>
</dbReference>
<dbReference type="Gene3D" id="3.40.50.620">
    <property type="entry name" value="HUPs"/>
    <property type="match status" value="1"/>
</dbReference>
<keyword evidence="5" id="KW-1185">Reference proteome</keyword>
<protein>
    <submittedName>
        <fullName evidence="4">Electron transfer flavoprotein subunit alpha/FixB family protein</fullName>
    </submittedName>
</protein>
<dbReference type="Pfam" id="PF01012">
    <property type="entry name" value="ETF"/>
    <property type="match status" value="1"/>
</dbReference>
<dbReference type="InterPro" id="IPR014731">
    <property type="entry name" value="ETF_asu_C"/>
</dbReference>
<accession>A0ABW8GKA7</accession>
<dbReference type="EMBL" id="JBIWXY010000001">
    <property type="protein sequence ID" value="MFJ5445802.1"/>
    <property type="molecule type" value="Genomic_DNA"/>
</dbReference>
<dbReference type="SMART" id="SM00893">
    <property type="entry name" value="ETF"/>
    <property type="match status" value="1"/>
</dbReference>
<feature type="domain" description="Electron transfer flavoprotein alpha/beta-subunit N-terminal" evidence="3">
    <location>
        <begin position="3"/>
        <end position="181"/>
    </location>
</feature>
<dbReference type="Proteomes" id="UP001617669">
    <property type="component" value="Unassembled WGS sequence"/>
</dbReference>
<name>A0ABW8GKA7_9PROT</name>
<dbReference type="PANTHER" id="PTHR43153:SF1">
    <property type="entry name" value="ELECTRON TRANSFER FLAVOPROTEIN SUBUNIT ALPHA, MITOCHONDRIAL"/>
    <property type="match status" value="1"/>
</dbReference>
<dbReference type="CDD" id="cd01715">
    <property type="entry name" value="ETF_alpha"/>
    <property type="match status" value="1"/>
</dbReference>
<keyword evidence="2" id="KW-0813">Transport</keyword>
<keyword evidence="2" id="KW-0249">Electron transport</keyword>
<comment type="caution">
    <text evidence="4">The sequence shown here is derived from an EMBL/GenBank/DDBJ whole genome shotgun (WGS) entry which is preliminary data.</text>
</comment>
<dbReference type="InterPro" id="IPR033947">
    <property type="entry name" value="ETF_alpha_N"/>
</dbReference>
<evidence type="ECO:0000256" key="1">
    <source>
        <dbReference type="ARBA" id="ARBA00005817"/>
    </source>
</evidence>
<evidence type="ECO:0000313" key="5">
    <source>
        <dbReference type="Proteomes" id="UP001617669"/>
    </source>
</evidence>
<dbReference type="PANTHER" id="PTHR43153">
    <property type="entry name" value="ELECTRON TRANSFER FLAVOPROTEIN ALPHA"/>
    <property type="match status" value="1"/>
</dbReference>
<dbReference type="PIRSF" id="PIRSF000089">
    <property type="entry name" value="Electra_flavoP_a"/>
    <property type="match status" value="1"/>
</dbReference>
<dbReference type="InterPro" id="IPR001308">
    <property type="entry name" value="ETF_a/FixB"/>
</dbReference>
<dbReference type="InterPro" id="IPR029035">
    <property type="entry name" value="DHS-like_NAD/FAD-binding_dom"/>
</dbReference>
<dbReference type="InterPro" id="IPR014729">
    <property type="entry name" value="Rossmann-like_a/b/a_fold"/>
</dbReference>
<evidence type="ECO:0000259" key="3">
    <source>
        <dbReference type="SMART" id="SM00893"/>
    </source>
</evidence>
<dbReference type="SUPFAM" id="SSF52402">
    <property type="entry name" value="Adenine nucleotide alpha hydrolases-like"/>
    <property type="match status" value="1"/>
</dbReference>
<dbReference type="Gene3D" id="3.40.50.1220">
    <property type="entry name" value="TPP-binding domain"/>
    <property type="match status" value="1"/>
</dbReference>
<gene>
    <name evidence="4" type="ORF">ACIKP9_06125</name>
</gene>
<evidence type="ECO:0000313" key="4">
    <source>
        <dbReference type="EMBL" id="MFJ5445802.1"/>
    </source>
</evidence>